<dbReference type="PROSITE" id="PS50222">
    <property type="entry name" value="EF_HAND_2"/>
    <property type="match status" value="2"/>
</dbReference>
<dbReference type="InterPro" id="IPR018247">
    <property type="entry name" value="EF_Hand_1_Ca_BS"/>
</dbReference>
<dbReference type="Gene3D" id="1.10.238.10">
    <property type="entry name" value="EF-hand"/>
    <property type="match status" value="1"/>
</dbReference>
<organism evidence="3 4">
    <name type="scientific">Rhododendron griersonianum</name>
    <dbReference type="NCBI Taxonomy" id="479676"/>
    <lineage>
        <taxon>Eukaryota</taxon>
        <taxon>Viridiplantae</taxon>
        <taxon>Streptophyta</taxon>
        <taxon>Embryophyta</taxon>
        <taxon>Tracheophyta</taxon>
        <taxon>Spermatophyta</taxon>
        <taxon>Magnoliopsida</taxon>
        <taxon>eudicotyledons</taxon>
        <taxon>Gunneridae</taxon>
        <taxon>Pentapetalae</taxon>
        <taxon>asterids</taxon>
        <taxon>Ericales</taxon>
        <taxon>Ericaceae</taxon>
        <taxon>Ericoideae</taxon>
        <taxon>Rhodoreae</taxon>
        <taxon>Rhododendron</taxon>
    </lineage>
</organism>
<feature type="domain" description="EF-hand" evidence="2">
    <location>
        <begin position="20"/>
        <end position="55"/>
    </location>
</feature>
<gene>
    <name evidence="3" type="ORF">RHGRI_003670</name>
</gene>
<dbReference type="Pfam" id="PF13202">
    <property type="entry name" value="EF-hand_5"/>
    <property type="match status" value="2"/>
</dbReference>
<evidence type="ECO:0000313" key="4">
    <source>
        <dbReference type="Proteomes" id="UP000823749"/>
    </source>
</evidence>
<proteinExistence type="predicted"/>
<accession>A0AAV6L6U8</accession>
<dbReference type="InterPro" id="IPR002048">
    <property type="entry name" value="EF_hand_dom"/>
</dbReference>
<protein>
    <recommendedName>
        <fullName evidence="2">EF-hand domain-containing protein</fullName>
    </recommendedName>
</protein>
<dbReference type="SMART" id="SM00054">
    <property type="entry name" value="EFh"/>
    <property type="match status" value="2"/>
</dbReference>
<reference evidence="3" key="1">
    <citation type="submission" date="2020-08" db="EMBL/GenBank/DDBJ databases">
        <title>Plant Genome Project.</title>
        <authorList>
            <person name="Zhang R.-G."/>
        </authorList>
    </citation>
    <scope>NUCLEOTIDE SEQUENCE</scope>
    <source>
        <strain evidence="3">WSP0</strain>
        <tissue evidence="3">Leaf</tissue>
    </source>
</reference>
<dbReference type="SUPFAM" id="SSF57850">
    <property type="entry name" value="RING/U-box"/>
    <property type="match status" value="1"/>
</dbReference>
<sequence>MDYNKIRGAAMAYYANLSDEEQRKAWEFFKSIDTDGNGTISRREYSRSLAKMGYPDTQNAFKMLDKNGDGALDFKECITLFYIITVHNGGVFCDGCGINLWDIYFVCVGCYMAGGNTYDLCCDCYRTKNFNHQNAVFCDNFKLLRSMQPTATTASASREIAKKAIEVGQLGINAINLLNSANGIAHTANAQSDDCTIM</sequence>
<evidence type="ECO:0000256" key="1">
    <source>
        <dbReference type="ARBA" id="ARBA00022837"/>
    </source>
</evidence>
<keyword evidence="4" id="KW-1185">Reference proteome</keyword>
<dbReference type="InterPro" id="IPR011992">
    <property type="entry name" value="EF-hand-dom_pair"/>
</dbReference>
<name>A0AAV6L6U8_9ERIC</name>
<dbReference type="CDD" id="cd00051">
    <property type="entry name" value="EFh"/>
    <property type="match status" value="1"/>
</dbReference>
<keyword evidence="1" id="KW-0106">Calcium</keyword>
<evidence type="ECO:0000313" key="3">
    <source>
        <dbReference type="EMBL" id="KAG5560430.1"/>
    </source>
</evidence>
<dbReference type="AlphaFoldDB" id="A0AAV6L6U8"/>
<dbReference type="PROSITE" id="PS00018">
    <property type="entry name" value="EF_HAND_1"/>
    <property type="match status" value="1"/>
</dbReference>
<dbReference type="SUPFAM" id="SSF47473">
    <property type="entry name" value="EF-hand"/>
    <property type="match status" value="1"/>
</dbReference>
<dbReference type="GO" id="GO:0005509">
    <property type="term" value="F:calcium ion binding"/>
    <property type="evidence" value="ECO:0007669"/>
    <property type="project" value="InterPro"/>
</dbReference>
<comment type="caution">
    <text evidence="3">The sequence shown here is derived from an EMBL/GenBank/DDBJ whole genome shotgun (WGS) entry which is preliminary data.</text>
</comment>
<evidence type="ECO:0000259" key="2">
    <source>
        <dbReference type="PROSITE" id="PS50222"/>
    </source>
</evidence>
<dbReference type="EMBL" id="JACTNZ010000002">
    <property type="protein sequence ID" value="KAG5560430.1"/>
    <property type="molecule type" value="Genomic_DNA"/>
</dbReference>
<feature type="domain" description="EF-hand" evidence="2">
    <location>
        <begin position="58"/>
        <end position="87"/>
    </location>
</feature>
<dbReference type="Proteomes" id="UP000823749">
    <property type="component" value="Chromosome 2"/>
</dbReference>